<comment type="function">
    <text evidence="6">Involved in mitochondrial fission. Acts as an adapter protein required to form mitochondrial fission complexes. Formation of these complexes is required to promote constriction and fission of the mitochondrial compartment at a late step in mitochondrial division.</text>
</comment>
<dbReference type="PROSITE" id="PS50837">
    <property type="entry name" value="NACHT"/>
    <property type="match status" value="1"/>
</dbReference>
<dbReference type="PANTHER" id="PTHR22847">
    <property type="entry name" value="WD40 REPEAT PROTEIN"/>
    <property type="match status" value="1"/>
</dbReference>
<accession>A0AAX6MPD2</accession>
<protein>
    <recommendedName>
        <fullName evidence="5">Mitochondrial division protein 1</fullName>
    </recommendedName>
</protein>
<dbReference type="EMBL" id="JBANMG010000004">
    <property type="protein sequence ID" value="KAK6954032.1"/>
    <property type="molecule type" value="Genomic_DNA"/>
</dbReference>
<dbReference type="PANTHER" id="PTHR22847:SF637">
    <property type="entry name" value="WD REPEAT DOMAIN 5B"/>
    <property type="match status" value="1"/>
</dbReference>
<feature type="compositionally biased region" description="Basic and acidic residues" evidence="7">
    <location>
        <begin position="1"/>
        <end position="11"/>
    </location>
</feature>
<evidence type="ECO:0000313" key="10">
    <source>
        <dbReference type="Proteomes" id="UP001369815"/>
    </source>
</evidence>
<evidence type="ECO:0000256" key="2">
    <source>
        <dbReference type="ARBA" id="ARBA00022737"/>
    </source>
</evidence>
<dbReference type="InterPro" id="IPR001680">
    <property type="entry name" value="WD40_rpt"/>
</dbReference>
<feature type="domain" description="NACHT" evidence="8">
    <location>
        <begin position="411"/>
        <end position="578"/>
    </location>
</feature>
<evidence type="ECO:0000256" key="3">
    <source>
        <dbReference type="ARBA" id="ARBA00023054"/>
    </source>
</evidence>
<name>A0AAX6MPD2_9PEZI</name>
<feature type="region of interest" description="Disordered" evidence="7">
    <location>
        <begin position="90"/>
        <end position="150"/>
    </location>
</feature>
<keyword evidence="3" id="KW-0175">Coiled coil</keyword>
<evidence type="ECO:0000256" key="1">
    <source>
        <dbReference type="ARBA" id="ARBA00022574"/>
    </source>
</evidence>
<evidence type="ECO:0000256" key="6">
    <source>
        <dbReference type="ARBA" id="ARBA00043913"/>
    </source>
</evidence>
<feature type="compositionally biased region" description="Polar residues" evidence="7">
    <location>
        <begin position="32"/>
        <end position="53"/>
    </location>
</feature>
<evidence type="ECO:0000313" key="9">
    <source>
        <dbReference type="EMBL" id="KAK6954032.1"/>
    </source>
</evidence>
<dbReference type="InterPro" id="IPR015943">
    <property type="entry name" value="WD40/YVTN_repeat-like_dom_sf"/>
</dbReference>
<keyword evidence="10" id="KW-1185">Reference proteome</keyword>
<dbReference type="InterPro" id="IPR011047">
    <property type="entry name" value="Quinoprotein_ADH-like_sf"/>
</dbReference>
<sequence>MGSRNIMEKLKKPARQVKRGYRKVKSHMKGRGSQSSSRAESLTSTNASVSHHNSVLSQPIAHEIPLASAVGSASHERTHPLYVSAPSSVIQKDGSLGEPSHDATSQTGYNNNNASCASRSSLVTPLEGKEESTGAITGSQHGNGPEELSGPTQLWAAAYKMLEKDDPELLDAYQRVLLSKEHSNCNQPQTDGGDWQTQIQRLACERLEANQKERLSFQLREKNVVFREQLERVLVFIVSIKDVVGAAISSEPHAALGWAGAMFVFPIIDFYYNIYKYQISIIVHFNHSTLIKLWKDFRVRDDWKGKADQFRAIESEIESVIKVLSAHKTNEIDKKLQHFWSETQSSLGEYKKIMRESLEEIKRASDLKDLPVAHYAAFESSESGRQCCTSGTQSKTLSHVQDWLENPAGKPIMWLHGMAGTGKSTISQTIATALDKKTGFTDNSQLTDGIYLGGTFFFKQDDISRNSANVLFTTLAHQLAYKPFGLGNEIANAIKNNASPNIGVKSLKLQWEELIFKPLQMIQNSLPRTRLILVIDALDECQHRETGTMRANIRDILQSLAQLGELSEIQARVLVTSRNESHIYTAFEQLKDSYDELELSKVTLDGSDNDIAIFMKNELYRNEKCNSSGLQWPSPVDFDKLVQKSGGLFIYAATACKFLSVNDKTLAKNRLRTLLGGTPNSMSPESNLDDIYRTVLNASTRDWAREEKEANYLRKETLRLIAALFKPLPITSLVEFAITKSQASEVVECLESVRSIVNIPEDHKLPVSLVHLSFREFLLDEKRCKGTGLFVDPSTMHIHLFQRCLKIMSQQLHMDMCKLRKPGILSVEVPPGSVQKFISPHLQYACTYWVDHLLLIKEAHLPQDILTSNGKIYNFLKTHILNWLEVLSLIGEIGSAVHTMNHLRTLVNPLTGWITMLPCVDKTWSAELLSIDMREDGQIGSIDVSPDGKTVVSVSGSVVRLWEAATGIETTKIYFRPNCDIRGASFSPDGKYIALLITAGVRLYDRETSETSDLPCGHANELAFPRSPGSNLFASINLRTCSVWDMSTKKCIRTLQTTHRYCPEVAISPRNLVALGSSSYSFSPGSKLQVWDINTGELATEIDYDNSTDEIYSIAFSPDGKTMAVAILTSVKIYNTETWYLRFTLYGCKPKSVAFSSAGDFLMVHYQIGEICLHDLDSGELIRKVDIEAGFLNVTFFPDGKTLASRSRERLRLWDLTTTNETRSTTYDKIRWIHPLPDKNTVMISRGGGTTVWNLKEFKCIRVDPYELEPSSNDRFALYRSDSSIDIRCTTTGNHIKRFADVKHIQFSPHGEILTLVSHNAIRILEVDTWNERASFPLKKGYVPRCVDFSTNNKVICFSMLQERAIWLKNLFQLVILQTHGISLPIEYYYKSDPILSPDGNLVAYFPKEASKYINLLEVDTQKVRAKMRGGVSAMDQILLSPDSTLVAGCYKTDDNAHQITLWSTTHGEVIDTLRRVQRLEAVTIISSGKVVFTQPEGLSIWDPKRNEVIRLAASPCRDVTFIEDGGYLVNRYGRLPLPSTAKDFNCIYVDNDWVLQGGERLLWIPEAYRFEDLGNPPVTLVQGEAIVLTHTSGPPAFIRIDLQNTPLAKQSKEYSQVKQVNAGVTEVL</sequence>
<reference evidence="9 10" key="1">
    <citation type="journal article" date="2024" name="Front Chem Biol">
        <title>Unveiling the potential of Daldinia eschscholtzii MFLUCC 19-0629 through bioactivity and bioinformatics studies for enhanced sustainable agriculture production.</title>
        <authorList>
            <person name="Brooks S."/>
            <person name="Weaver J.A."/>
            <person name="Klomchit A."/>
            <person name="Alharthi S.A."/>
            <person name="Onlamun T."/>
            <person name="Nurani R."/>
            <person name="Vong T.K."/>
            <person name="Alberti F."/>
            <person name="Greco C."/>
        </authorList>
    </citation>
    <scope>NUCLEOTIDE SEQUENCE [LARGE SCALE GENOMIC DNA]</scope>
    <source>
        <strain evidence="9">MFLUCC 19-0629</strain>
    </source>
</reference>
<keyword evidence="2" id="KW-0677">Repeat</keyword>
<evidence type="ECO:0000256" key="4">
    <source>
        <dbReference type="ARBA" id="ARBA00038415"/>
    </source>
</evidence>
<proteinExistence type="inferred from homology"/>
<dbReference type="InterPro" id="IPR056884">
    <property type="entry name" value="NPHP3-like_N"/>
</dbReference>
<keyword evidence="1" id="KW-0853">WD repeat</keyword>
<comment type="caution">
    <text evidence="9">The sequence shown here is derived from an EMBL/GenBank/DDBJ whole genome shotgun (WGS) entry which is preliminary data.</text>
</comment>
<dbReference type="Proteomes" id="UP001369815">
    <property type="component" value="Unassembled WGS sequence"/>
</dbReference>
<feature type="region of interest" description="Disordered" evidence="7">
    <location>
        <begin position="1"/>
        <end position="53"/>
    </location>
</feature>
<feature type="compositionally biased region" description="Basic residues" evidence="7">
    <location>
        <begin position="12"/>
        <end position="30"/>
    </location>
</feature>
<evidence type="ECO:0000259" key="8">
    <source>
        <dbReference type="PROSITE" id="PS50837"/>
    </source>
</evidence>
<evidence type="ECO:0000256" key="7">
    <source>
        <dbReference type="SAM" id="MobiDB-lite"/>
    </source>
</evidence>
<dbReference type="InterPro" id="IPR007111">
    <property type="entry name" value="NACHT_NTPase"/>
</dbReference>
<evidence type="ECO:0000256" key="5">
    <source>
        <dbReference type="ARBA" id="ARBA00039789"/>
    </source>
</evidence>
<comment type="similarity">
    <text evidence="4">Belongs to the WD repeat MDV1/CAF4 family.</text>
</comment>
<gene>
    <name evidence="9" type="ORF">Daesc_003994</name>
</gene>
<dbReference type="SUPFAM" id="SSF50998">
    <property type="entry name" value="Quinoprotein alcohol dehydrogenase-like"/>
    <property type="match status" value="1"/>
</dbReference>
<dbReference type="Pfam" id="PF17100">
    <property type="entry name" value="NACHT_N"/>
    <property type="match status" value="1"/>
</dbReference>
<dbReference type="Gene3D" id="3.40.50.300">
    <property type="entry name" value="P-loop containing nucleotide triphosphate hydrolases"/>
    <property type="match status" value="1"/>
</dbReference>
<dbReference type="Pfam" id="PF00400">
    <property type="entry name" value="WD40"/>
    <property type="match status" value="1"/>
</dbReference>
<dbReference type="SUPFAM" id="SSF82171">
    <property type="entry name" value="DPP6 N-terminal domain-like"/>
    <property type="match status" value="1"/>
</dbReference>
<feature type="compositionally biased region" description="Low complexity" evidence="7">
    <location>
        <begin position="110"/>
        <end position="121"/>
    </location>
</feature>
<dbReference type="InterPro" id="IPR031359">
    <property type="entry name" value="NACHT_N"/>
</dbReference>
<organism evidence="9 10">
    <name type="scientific">Daldinia eschscholtzii</name>
    <dbReference type="NCBI Taxonomy" id="292717"/>
    <lineage>
        <taxon>Eukaryota</taxon>
        <taxon>Fungi</taxon>
        <taxon>Dikarya</taxon>
        <taxon>Ascomycota</taxon>
        <taxon>Pezizomycotina</taxon>
        <taxon>Sordariomycetes</taxon>
        <taxon>Xylariomycetidae</taxon>
        <taxon>Xylariales</taxon>
        <taxon>Hypoxylaceae</taxon>
        <taxon>Daldinia</taxon>
    </lineage>
</organism>
<dbReference type="GO" id="GO:1990234">
    <property type="term" value="C:transferase complex"/>
    <property type="evidence" value="ECO:0007669"/>
    <property type="project" value="UniProtKB-ARBA"/>
</dbReference>
<dbReference type="InterPro" id="IPR027417">
    <property type="entry name" value="P-loop_NTPase"/>
</dbReference>
<dbReference type="Pfam" id="PF24883">
    <property type="entry name" value="NPHP3_N"/>
    <property type="match status" value="1"/>
</dbReference>
<dbReference type="Gene3D" id="2.130.10.10">
    <property type="entry name" value="YVTN repeat-like/Quinoprotein amine dehydrogenase"/>
    <property type="match status" value="4"/>
</dbReference>
<dbReference type="SUPFAM" id="SSF52540">
    <property type="entry name" value="P-loop containing nucleoside triphosphate hydrolases"/>
    <property type="match status" value="1"/>
</dbReference>
<dbReference type="SMART" id="SM00320">
    <property type="entry name" value="WD40"/>
    <property type="match status" value="6"/>
</dbReference>